<dbReference type="Gene3D" id="3.90.190.20">
    <property type="entry name" value="Mur ligase, C-terminal domain"/>
    <property type="match status" value="1"/>
</dbReference>
<dbReference type="InterPro" id="IPR013221">
    <property type="entry name" value="Mur_ligase_cen"/>
</dbReference>
<comment type="caution">
    <text evidence="15">The sequence shown here is derived from an EMBL/GenBank/DDBJ whole genome shotgun (WGS) entry which is preliminary data.</text>
</comment>
<evidence type="ECO:0000256" key="10">
    <source>
        <dbReference type="HAMAP-Rule" id="MF_02019"/>
    </source>
</evidence>
<keyword evidence="1 10" id="KW-0963">Cytoplasm</keyword>
<comment type="subcellular location">
    <subcellularLocation>
        <location evidence="10 11">Cytoplasm</location>
    </subcellularLocation>
</comment>
<evidence type="ECO:0000256" key="4">
    <source>
        <dbReference type="ARBA" id="ARBA00022741"/>
    </source>
</evidence>
<dbReference type="RefSeq" id="WP_284376925.1">
    <property type="nucleotide sequence ID" value="NZ_BSNN01000002.1"/>
</dbReference>
<dbReference type="Pfam" id="PF08245">
    <property type="entry name" value="Mur_ligase_M"/>
    <property type="match status" value="1"/>
</dbReference>
<dbReference type="PANTHER" id="PTHR43024">
    <property type="entry name" value="UDP-N-ACETYLMURAMOYL-TRIPEPTIDE--D-ALANYL-D-ALANINE LIGASE"/>
    <property type="match status" value="1"/>
</dbReference>
<dbReference type="InterPro" id="IPR036615">
    <property type="entry name" value="Mur_ligase_C_dom_sf"/>
</dbReference>
<dbReference type="EC" id="6.3.2.10" evidence="10 11"/>
<evidence type="ECO:0000256" key="3">
    <source>
        <dbReference type="ARBA" id="ARBA00022618"/>
    </source>
</evidence>
<comment type="catalytic activity">
    <reaction evidence="10 11">
        <text>D-alanyl-D-alanine + UDP-N-acetyl-alpha-D-muramoyl-L-alanyl-gamma-D-glutamyl-meso-2,6-diaminopimelate + ATP = UDP-N-acetyl-alpha-D-muramoyl-L-alanyl-gamma-D-glutamyl-meso-2,6-diaminopimeloyl-D-alanyl-D-alanine + ADP + phosphate + H(+)</text>
        <dbReference type="Rhea" id="RHEA:28374"/>
        <dbReference type="ChEBI" id="CHEBI:15378"/>
        <dbReference type="ChEBI" id="CHEBI:30616"/>
        <dbReference type="ChEBI" id="CHEBI:43474"/>
        <dbReference type="ChEBI" id="CHEBI:57822"/>
        <dbReference type="ChEBI" id="CHEBI:61386"/>
        <dbReference type="ChEBI" id="CHEBI:83905"/>
        <dbReference type="ChEBI" id="CHEBI:456216"/>
        <dbReference type="EC" id="6.3.2.10"/>
    </reaction>
</comment>
<sequence>MSLWTSKDAISATGGTTPCDWEATGLSIDTRSIQAGDMFVALTDQRDGHDFVADALAKGAAAALVSHIPAGLPVDAPLLLVNDVLAGLEDMARFARARTQAQVIGVTGSVGKTSTKEMLRTALATQGVVHAADRSFNNHWGVPLTLARMPQNADFAVIEIGMNHAGEIRPLSRMAQLDVAIITTVAPVHMEAFNDISEIAQAKAEIFEGLKPTGTAIVNGDIETFDVVRRDLGDSHLLVTFGQGATCEFRALDIQTAGSITRCAVEVMGQKTQFEIQAAGAHFATNGLAVLAAAGAIGADLEKTITALANWTAPAGRGARHIIDLGAGASCELIDESYNANPKSMGAALDVLASAHAKGRRIAILGEMGELGADELALHAELAALPSVAQVDQFHLVGPMMQSLHAALPAAKRGVWVAQADELVHRIENLLSAGDVIMVKGSNYTRVSTVVSAIQKLGAA</sequence>
<dbReference type="Gene3D" id="3.40.1390.10">
    <property type="entry name" value="MurE/MurF, N-terminal domain"/>
    <property type="match status" value="1"/>
</dbReference>
<evidence type="ECO:0000259" key="14">
    <source>
        <dbReference type="Pfam" id="PF08245"/>
    </source>
</evidence>
<dbReference type="InterPro" id="IPR036565">
    <property type="entry name" value="Mur-like_cat_sf"/>
</dbReference>
<keyword evidence="3 10" id="KW-0132">Cell division</keyword>
<dbReference type="SUPFAM" id="SSF53244">
    <property type="entry name" value="MurD-like peptide ligases, peptide-binding domain"/>
    <property type="match status" value="1"/>
</dbReference>
<dbReference type="InterPro" id="IPR051046">
    <property type="entry name" value="MurCDEF_CellWall_CoF430Synth"/>
</dbReference>
<keyword evidence="2 10" id="KW-0436">Ligase</keyword>
<evidence type="ECO:0000256" key="7">
    <source>
        <dbReference type="ARBA" id="ARBA00022984"/>
    </source>
</evidence>
<dbReference type="InterPro" id="IPR000713">
    <property type="entry name" value="Mur_ligase_N"/>
</dbReference>
<dbReference type="EMBL" id="BSNN01000002">
    <property type="protein sequence ID" value="GLQ34876.1"/>
    <property type="molecule type" value="Genomic_DNA"/>
</dbReference>
<feature type="domain" description="Mur ligase C-terminal" evidence="13">
    <location>
        <begin position="333"/>
        <end position="442"/>
    </location>
</feature>
<evidence type="ECO:0000256" key="9">
    <source>
        <dbReference type="ARBA" id="ARBA00023316"/>
    </source>
</evidence>
<accession>A0ABQ5VU04</accession>
<keyword evidence="9 10" id="KW-0961">Cell wall biogenesis/degradation</keyword>
<evidence type="ECO:0000256" key="6">
    <source>
        <dbReference type="ARBA" id="ARBA00022960"/>
    </source>
</evidence>
<feature type="domain" description="Mur ligase central" evidence="14">
    <location>
        <begin position="106"/>
        <end position="294"/>
    </location>
</feature>
<dbReference type="InterPro" id="IPR004101">
    <property type="entry name" value="Mur_ligase_C"/>
</dbReference>
<dbReference type="PANTHER" id="PTHR43024:SF1">
    <property type="entry name" value="UDP-N-ACETYLMURAMOYL-TRIPEPTIDE--D-ALANYL-D-ALANINE LIGASE"/>
    <property type="match status" value="1"/>
</dbReference>
<keyword evidence="5 10" id="KW-0067">ATP-binding</keyword>
<keyword evidence="4 10" id="KW-0547">Nucleotide-binding</keyword>
<evidence type="ECO:0000256" key="2">
    <source>
        <dbReference type="ARBA" id="ARBA00022598"/>
    </source>
</evidence>
<evidence type="ECO:0000313" key="16">
    <source>
        <dbReference type="Proteomes" id="UP001156694"/>
    </source>
</evidence>
<evidence type="ECO:0000256" key="11">
    <source>
        <dbReference type="RuleBase" id="RU004136"/>
    </source>
</evidence>
<dbReference type="NCBIfam" id="TIGR01143">
    <property type="entry name" value="murF"/>
    <property type="match status" value="1"/>
</dbReference>
<dbReference type="Proteomes" id="UP001156694">
    <property type="component" value="Unassembled WGS sequence"/>
</dbReference>
<evidence type="ECO:0000256" key="8">
    <source>
        <dbReference type="ARBA" id="ARBA00023306"/>
    </source>
</evidence>
<evidence type="ECO:0000259" key="12">
    <source>
        <dbReference type="Pfam" id="PF01225"/>
    </source>
</evidence>
<name>A0ABQ5VU04_9RHOB</name>
<dbReference type="SUPFAM" id="SSF53623">
    <property type="entry name" value="MurD-like peptide ligases, catalytic domain"/>
    <property type="match status" value="1"/>
</dbReference>
<reference evidence="16" key="1">
    <citation type="journal article" date="2019" name="Int. J. Syst. Evol. Microbiol.">
        <title>The Global Catalogue of Microorganisms (GCM) 10K type strain sequencing project: providing services to taxonomists for standard genome sequencing and annotation.</title>
        <authorList>
            <consortium name="The Broad Institute Genomics Platform"/>
            <consortium name="The Broad Institute Genome Sequencing Center for Infectious Disease"/>
            <person name="Wu L."/>
            <person name="Ma J."/>
        </authorList>
    </citation>
    <scope>NUCLEOTIDE SEQUENCE [LARGE SCALE GENOMIC DNA]</scope>
    <source>
        <strain evidence="16">NBRC 110140</strain>
    </source>
</reference>
<keyword evidence="8 10" id="KW-0131">Cell cycle</keyword>
<comment type="similarity">
    <text evidence="10">Belongs to the MurCDEF family. MurF subfamily.</text>
</comment>
<comment type="function">
    <text evidence="10 11">Involved in cell wall formation. Catalyzes the final step in the synthesis of UDP-N-acetylmuramoyl-pentapeptide, the precursor of murein.</text>
</comment>
<proteinExistence type="inferred from homology"/>
<organism evidence="15 16">
    <name type="scientific">Amylibacter marinus</name>
    <dbReference type="NCBI Taxonomy" id="1475483"/>
    <lineage>
        <taxon>Bacteria</taxon>
        <taxon>Pseudomonadati</taxon>
        <taxon>Pseudomonadota</taxon>
        <taxon>Alphaproteobacteria</taxon>
        <taxon>Rhodobacterales</taxon>
        <taxon>Paracoccaceae</taxon>
        <taxon>Amylibacter</taxon>
    </lineage>
</organism>
<dbReference type="InterPro" id="IPR035911">
    <property type="entry name" value="MurE/MurF_N"/>
</dbReference>
<dbReference type="Pfam" id="PF01225">
    <property type="entry name" value="Mur_ligase"/>
    <property type="match status" value="1"/>
</dbReference>
<evidence type="ECO:0000256" key="1">
    <source>
        <dbReference type="ARBA" id="ARBA00022490"/>
    </source>
</evidence>
<dbReference type="Pfam" id="PF02875">
    <property type="entry name" value="Mur_ligase_C"/>
    <property type="match status" value="1"/>
</dbReference>
<evidence type="ECO:0000313" key="15">
    <source>
        <dbReference type="EMBL" id="GLQ34876.1"/>
    </source>
</evidence>
<feature type="binding site" evidence="10">
    <location>
        <begin position="108"/>
        <end position="114"/>
    </location>
    <ligand>
        <name>ATP</name>
        <dbReference type="ChEBI" id="CHEBI:30616"/>
    </ligand>
</feature>
<keyword evidence="7 10" id="KW-0573">Peptidoglycan synthesis</keyword>
<dbReference type="SUPFAM" id="SSF63418">
    <property type="entry name" value="MurE/MurF N-terminal domain"/>
    <property type="match status" value="1"/>
</dbReference>
<dbReference type="GO" id="GO:0016874">
    <property type="term" value="F:ligase activity"/>
    <property type="evidence" value="ECO:0007669"/>
    <property type="project" value="UniProtKB-KW"/>
</dbReference>
<feature type="domain" description="Mur ligase N-terminal catalytic" evidence="12">
    <location>
        <begin position="24"/>
        <end position="67"/>
    </location>
</feature>
<dbReference type="HAMAP" id="MF_02019">
    <property type="entry name" value="MurF"/>
    <property type="match status" value="1"/>
</dbReference>
<gene>
    <name evidence="10 15" type="primary">murF</name>
    <name evidence="15" type="ORF">GCM10007939_11590</name>
</gene>
<evidence type="ECO:0000256" key="5">
    <source>
        <dbReference type="ARBA" id="ARBA00022840"/>
    </source>
</evidence>
<dbReference type="InterPro" id="IPR005863">
    <property type="entry name" value="UDP-N-AcMur_synth"/>
</dbReference>
<dbReference type="Gene3D" id="3.40.1190.10">
    <property type="entry name" value="Mur-like, catalytic domain"/>
    <property type="match status" value="1"/>
</dbReference>
<evidence type="ECO:0000259" key="13">
    <source>
        <dbReference type="Pfam" id="PF02875"/>
    </source>
</evidence>
<keyword evidence="16" id="KW-1185">Reference proteome</keyword>
<comment type="pathway">
    <text evidence="10 11">Cell wall biogenesis; peptidoglycan biosynthesis.</text>
</comment>
<protein>
    <recommendedName>
        <fullName evidence="10 11">UDP-N-acetylmuramoyl-tripeptide--D-alanyl-D-alanine ligase</fullName>
        <ecNumber evidence="10 11">6.3.2.10</ecNumber>
    </recommendedName>
    <alternativeName>
        <fullName evidence="10">D-alanyl-D-alanine-adding enzyme</fullName>
    </alternativeName>
</protein>
<keyword evidence="6 10" id="KW-0133">Cell shape</keyword>